<name>A0AA37CJ00_AQUAC</name>
<dbReference type="InterPro" id="IPR000794">
    <property type="entry name" value="Beta-ketoacyl_synthase"/>
</dbReference>
<gene>
    <name evidence="6" type="ORF">KAM435_35330</name>
    <name evidence="7" type="ORF">KAM436_15740</name>
</gene>
<dbReference type="AlphaFoldDB" id="A0AA37CJ00"/>
<dbReference type="PANTHER" id="PTHR11712:SF320">
    <property type="entry name" value="BETA-KETOACYL SYNTHASE"/>
    <property type="match status" value="1"/>
</dbReference>
<reference evidence="6 9" key="1">
    <citation type="submission" date="2021-07" db="EMBL/GenBank/DDBJ databases">
        <title>Whole genome sequencing of carbapenem-resistant Pseudomonas spp. isolated in Japan.</title>
        <authorList>
            <person name="Suzuki M."/>
            <person name="Maehana S."/>
            <person name="Kitasato H."/>
        </authorList>
    </citation>
    <scope>NUCLEOTIDE SEQUENCE</scope>
    <source>
        <strain evidence="6">KAM435</strain>
        <strain evidence="7 9">KAM436</strain>
    </source>
</reference>
<dbReference type="SMART" id="SM00825">
    <property type="entry name" value="PKS_KS"/>
    <property type="match status" value="1"/>
</dbReference>
<evidence type="ECO:0000259" key="5">
    <source>
        <dbReference type="PROSITE" id="PS52004"/>
    </source>
</evidence>
<accession>A0AA37CJ00</accession>
<dbReference type="Proteomes" id="UP000887212">
    <property type="component" value="Unassembled WGS sequence"/>
</dbReference>
<dbReference type="InterPro" id="IPR016039">
    <property type="entry name" value="Thiolase-like"/>
</dbReference>
<dbReference type="EMBL" id="BPMT01000005">
    <property type="protein sequence ID" value="GIZ92606.1"/>
    <property type="molecule type" value="Genomic_DNA"/>
</dbReference>
<evidence type="ECO:0000313" key="7">
    <source>
        <dbReference type="EMBL" id="GIZ92606.1"/>
    </source>
</evidence>
<dbReference type="CDD" id="cd00834">
    <property type="entry name" value="KAS_I_II"/>
    <property type="match status" value="1"/>
</dbReference>
<evidence type="ECO:0000256" key="1">
    <source>
        <dbReference type="ARBA" id="ARBA00005189"/>
    </source>
</evidence>
<sequence length="405" mass="41826">MPSSPQPGFPMPSYLNALGLLCALGEGKQAVADALLAGDASGMRAEDGWVSDRRLTVGAVRAALPAMPAGFEAAHSRNNQLLLAAALQIEPELRAAIARHGATRVGLVLGTSTSGIREASDGIARFLKEGELPADYDYAQQEMAAPATFLADWLGLAGPVYCQSTACTSSARALLSAHRLLQQGLCDAVICGGVDSLCRLTLNGFSALEAVSAEPCNPFSVNRHGINIGEGAALFLMTRETSPIAFLGGGASSDAHHISAPHPQGLGARAAMEKALASAGLAASDIDYLNLHGTATTHNDAMESHAVHGLFPAALPCSSTKPLTGHTLGAAGALEAAFCWLALSEYNRDGLLPPHRWDGQADPALAPLRLVGAGDRLQRTTGRRLMSNSFAFGGNNVALILGDAP</sequence>
<dbReference type="InterPro" id="IPR020841">
    <property type="entry name" value="PKS_Beta-ketoAc_synthase_dom"/>
</dbReference>
<evidence type="ECO:0000313" key="6">
    <source>
        <dbReference type="EMBL" id="GIZ90206.1"/>
    </source>
</evidence>
<evidence type="ECO:0000256" key="3">
    <source>
        <dbReference type="ARBA" id="ARBA00022679"/>
    </source>
</evidence>
<proteinExistence type="inferred from homology"/>
<evidence type="ECO:0000313" key="8">
    <source>
        <dbReference type="Proteomes" id="UP000887212"/>
    </source>
</evidence>
<dbReference type="Pfam" id="PF02801">
    <property type="entry name" value="Ketoacyl-synt_C"/>
    <property type="match status" value="1"/>
</dbReference>
<comment type="pathway">
    <text evidence="1">Lipid metabolism.</text>
</comment>
<dbReference type="NCBIfam" id="NF006618">
    <property type="entry name" value="PRK09185.1"/>
    <property type="match status" value="1"/>
</dbReference>
<dbReference type="Proteomes" id="UP000887228">
    <property type="component" value="Unassembled WGS sequence"/>
</dbReference>
<evidence type="ECO:0000313" key="9">
    <source>
        <dbReference type="Proteomes" id="UP000887228"/>
    </source>
</evidence>
<dbReference type="PANTHER" id="PTHR11712">
    <property type="entry name" value="POLYKETIDE SYNTHASE-RELATED"/>
    <property type="match status" value="1"/>
</dbReference>
<dbReference type="PROSITE" id="PS52004">
    <property type="entry name" value="KS3_2"/>
    <property type="match status" value="1"/>
</dbReference>
<dbReference type="InterPro" id="IPR014031">
    <property type="entry name" value="Ketoacyl_synth_C"/>
</dbReference>
<dbReference type="GO" id="GO:0006633">
    <property type="term" value="P:fatty acid biosynthetic process"/>
    <property type="evidence" value="ECO:0007669"/>
    <property type="project" value="TreeGrafter"/>
</dbReference>
<evidence type="ECO:0000256" key="2">
    <source>
        <dbReference type="ARBA" id="ARBA00008467"/>
    </source>
</evidence>
<comment type="caution">
    <text evidence="6">The sequence shown here is derived from an EMBL/GenBank/DDBJ whole genome shotgun (WGS) entry which is preliminary data.</text>
</comment>
<comment type="similarity">
    <text evidence="2 4">Belongs to the thiolase-like superfamily. Beta-ketoacyl-ACP synthases family.</text>
</comment>
<dbReference type="GO" id="GO:0005829">
    <property type="term" value="C:cytosol"/>
    <property type="evidence" value="ECO:0007669"/>
    <property type="project" value="TreeGrafter"/>
</dbReference>
<protein>
    <submittedName>
        <fullName evidence="6">Beta-ketoacyl-[acyl-carrier-protein] synthase II</fullName>
    </submittedName>
</protein>
<organism evidence="6 8">
    <name type="scientific">Aquipseudomonas alcaligenes</name>
    <name type="common">Pseudomonas alcaligenes</name>
    <dbReference type="NCBI Taxonomy" id="43263"/>
    <lineage>
        <taxon>Bacteria</taxon>
        <taxon>Pseudomonadati</taxon>
        <taxon>Pseudomonadota</taxon>
        <taxon>Gammaproteobacteria</taxon>
        <taxon>Pseudomonadales</taxon>
        <taxon>Pseudomonadaceae</taxon>
        <taxon>Aquipseudomonas</taxon>
    </lineage>
</organism>
<feature type="domain" description="Ketosynthase family 3 (KS3)" evidence="5">
    <location>
        <begin position="1"/>
        <end position="403"/>
    </location>
</feature>
<dbReference type="InterPro" id="IPR014030">
    <property type="entry name" value="Ketoacyl_synth_N"/>
</dbReference>
<dbReference type="EMBL" id="BPMS01000021">
    <property type="protein sequence ID" value="GIZ90206.1"/>
    <property type="molecule type" value="Genomic_DNA"/>
</dbReference>
<dbReference type="SUPFAM" id="SSF53901">
    <property type="entry name" value="Thiolase-like"/>
    <property type="match status" value="2"/>
</dbReference>
<dbReference type="Pfam" id="PF00109">
    <property type="entry name" value="ketoacyl-synt"/>
    <property type="match status" value="1"/>
</dbReference>
<dbReference type="GO" id="GO:0004315">
    <property type="term" value="F:3-oxoacyl-[acyl-carrier-protein] synthase activity"/>
    <property type="evidence" value="ECO:0007669"/>
    <property type="project" value="TreeGrafter"/>
</dbReference>
<dbReference type="Gene3D" id="3.40.47.10">
    <property type="match status" value="2"/>
</dbReference>
<evidence type="ECO:0000256" key="4">
    <source>
        <dbReference type="RuleBase" id="RU003694"/>
    </source>
</evidence>
<keyword evidence="3 4" id="KW-0808">Transferase</keyword>